<dbReference type="Proteomes" id="UP000179145">
    <property type="component" value="Chromosome"/>
</dbReference>
<evidence type="ECO:0000256" key="1">
    <source>
        <dbReference type="ARBA" id="ARBA00008984"/>
    </source>
</evidence>
<evidence type="ECO:0000313" key="4">
    <source>
        <dbReference type="Proteomes" id="UP000179145"/>
    </source>
</evidence>
<accession>A0A1D8USD2</accession>
<dbReference type="InterPro" id="IPR036868">
    <property type="entry name" value="TusA-like_sf"/>
</dbReference>
<protein>
    <submittedName>
        <fullName evidence="3">Sulfurtransferase tusA</fullName>
    </submittedName>
</protein>
<dbReference type="CDD" id="cd00291">
    <property type="entry name" value="SirA_YedF_YeeD"/>
    <property type="match status" value="1"/>
</dbReference>
<dbReference type="PANTHER" id="PTHR33279">
    <property type="entry name" value="SULFUR CARRIER PROTEIN YEDF-RELATED"/>
    <property type="match status" value="1"/>
</dbReference>
<gene>
    <name evidence="3" type="ORF">A0U89_04625</name>
</gene>
<dbReference type="AlphaFoldDB" id="A0A1D8USD2"/>
<sequence>MTTPSSETLLDVRGLSCPLPVLKAHRLLRDMSPGAKLRVLATDRASVADFQSFCRETGHALIAFGEEGPVLSFVIRRKTPPETASSSSSL</sequence>
<dbReference type="GO" id="GO:0016740">
    <property type="term" value="F:transferase activity"/>
    <property type="evidence" value="ECO:0007669"/>
    <property type="project" value="UniProtKB-KW"/>
</dbReference>
<dbReference type="KEGG" id="kba:A0U89_04625"/>
<name>A0A1D8USD2_9PROT</name>
<dbReference type="EMBL" id="CP014674">
    <property type="protein sequence ID" value="AOX16526.1"/>
    <property type="molecule type" value="Genomic_DNA"/>
</dbReference>
<evidence type="ECO:0000259" key="2">
    <source>
        <dbReference type="PROSITE" id="PS01148"/>
    </source>
</evidence>
<dbReference type="STRING" id="153496.A0U89_04625"/>
<dbReference type="PROSITE" id="PS01148">
    <property type="entry name" value="UPF0033"/>
    <property type="match status" value="1"/>
</dbReference>
<dbReference type="PANTHER" id="PTHR33279:SF6">
    <property type="entry name" value="SULFUR CARRIER PROTEIN YEDF-RELATED"/>
    <property type="match status" value="1"/>
</dbReference>
<dbReference type="SUPFAM" id="SSF64307">
    <property type="entry name" value="SirA-like"/>
    <property type="match status" value="1"/>
</dbReference>
<keyword evidence="3" id="KW-0808">Transferase</keyword>
<dbReference type="Gene3D" id="3.30.110.40">
    <property type="entry name" value="TusA-like domain"/>
    <property type="match status" value="1"/>
</dbReference>
<feature type="domain" description="UPF0033" evidence="2">
    <location>
        <begin position="10"/>
        <end position="34"/>
    </location>
</feature>
<organism evidence="3 4">
    <name type="scientific">Kozakia baliensis</name>
    <dbReference type="NCBI Taxonomy" id="153496"/>
    <lineage>
        <taxon>Bacteria</taxon>
        <taxon>Pseudomonadati</taxon>
        <taxon>Pseudomonadota</taxon>
        <taxon>Alphaproteobacteria</taxon>
        <taxon>Acetobacterales</taxon>
        <taxon>Acetobacteraceae</taxon>
        <taxon>Kozakia</taxon>
    </lineage>
</organism>
<reference evidence="3 4" key="1">
    <citation type="journal article" date="2016" name="Microb. Cell Fact.">
        <title>Dissection of exopolysaccharide biosynthesis in Kozakia baliensis.</title>
        <authorList>
            <person name="Brandt J.U."/>
            <person name="Jakob F."/>
            <person name="Behr J."/>
            <person name="Geissler A.J."/>
            <person name="Vogel R.F."/>
        </authorList>
    </citation>
    <scope>NUCLEOTIDE SEQUENCE [LARGE SCALE GENOMIC DNA]</scope>
    <source>
        <strain evidence="3 4">DSM 14400</strain>
    </source>
</reference>
<comment type="similarity">
    <text evidence="1">Belongs to the sulfur carrier protein TusA family.</text>
</comment>
<evidence type="ECO:0000313" key="3">
    <source>
        <dbReference type="EMBL" id="AOX16526.1"/>
    </source>
</evidence>
<keyword evidence="4" id="KW-1185">Reference proteome</keyword>
<proteinExistence type="inferred from homology"/>
<dbReference type="OrthoDB" id="9797551at2"/>
<dbReference type="RefSeq" id="WP_029605484.1">
    <property type="nucleotide sequence ID" value="NZ_BJVW01000002.1"/>
</dbReference>
<dbReference type="Pfam" id="PF01206">
    <property type="entry name" value="TusA"/>
    <property type="match status" value="1"/>
</dbReference>
<dbReference type="InterPro" id="IPR001455">
    <property type="entry name" value="TusA-like"/>
</dbReference>